<dbReference type="PANTHER" id="PTHR46211:SF1">
    <property type="entry name" value="GLYCEROPHOSPHODIESTER PHOSPHODIESTERASE, CYTOPLASMIC"/>
    <property type="match status" value="1"/>
</dbReference>
<evidence type="ECO:0000313" key="3">
    <source>
        <dbReference type="Proteomes" id="UP001162834"/>
    </source>
</evidence>
<dbReference type="GO" id="GO:0008081">
    <property type="term" value="F:phosphoric diester hydrolase activity"/>
    <property type="evidence" value="ECO:0007669"/>
    <property type="project" value="InterPro"/>
</dbReference>
<dbReference type="RefSeq" id="WP_259313064.1">
    <property type="nucleotide sequence ID" value="NZ_CP087164.1"/>
</dbReference>
<feature type="domain" description="GP-PDE" evidence="1">
    <location>
        <begin position="1"/>
        <end position="238"/>
    </location>
</feature>
<dbReference type="SUPFAM" id="SSF51695">
    <property type="entry name" value="PLC-like phosphodiesterases"/>
    <property type="match status" value="1"/>
</dbReference>
<dbReference type="InterPro" id="IPR030395">
    <property type="entry name" value="GP_PDE_dom"/>
</dbReference>
<dbReference type="PROSITE" id="PS51704">
    <property type="entry name" value="GP_PDE"/>
    <property type="match status" value="1"/>
</dbReference>
<reference evidence="2" key="1">
    <citation type="journal article" date="2022" name="Int. J. Syst. Evol. Microbiol.">
        <title>Pseudomonas aegrilactucae sp. nov. and Pseudomonas morbosilactucae sp. nov., pathogens causing bacterial rot of lettuce in Japan.</title>
        <authorList>
            <person name="Sawada H."/>
            <person name="Fujikawa T."/>
            <person name="Satou M."/>
        </authorList>
    </citation>
    <scope>NUCLEOTIDE SEQUENCE</scope>
    <source>
        <strain evidence="2">0166_1</strain>
    </source>
</reference>
<keyword evidence="3" id="KW-1185">Reference proteome</keyword>
<name>A0A9E6Y3G1_9ACTN</name>
<proteinExistence type="predicted"/>
<dbReference type="Proteomes" id="UP001162834">
    <property type="component" value="Chromosome"/>
</dbReference>
<dbReference type="Gene3D" id="3.20.20.190">
    <property type="entry name" value="Phosphatidylinositol (PI) phosphodiesterase"/>
    <property type="match status" value="2"/>
</dbReference>
<gene>
    <name evidence="2" type="ORF">DSM104329_05487</name>
</gene>
<dbReference type="EMBL" id="CP087164">
    <property type="protein sequence ID" value="UGS39055.1"/>
    <property type="molecule type" value="Genomic_DNA"/>
</dbReference>
<accession>A0A9E6Y3G1</accession>
<dbReference type="InterPro" id="IPR017946">
    <property type="entry name" value="PLC-like_Pdiesterase_TIM-brl"/>
</dbReference>
<evidence type="ECO:0000259" key="1">
    <source>
        <dbReference type="PROSITE" id="PS51704"/>
    </source>
</evidence>
<dbReference type="AlphaFoldDB" id="A0A9E6Y3G1"/>
<organism evidence="2 3">
    <name type="scientific">Capillimicrobium parvum</name>
    <dbReference type="NCBI Taxonomy" id="2884022"/>
    <lineage>
        <taxon>Bacteria</taxon>
        <taxon>Bacillati</taxon>
        <taxon>Actinomycetota</taxon>
        <taxon>Thermoleophilia</taxon>
        <taxon>Solirubrobacterales</taxon>
        <taxon>Capillimicrobiaceae</taxon>
        <taxon>Capillimicrobium</taxon>
    </lineage>
</organism>
<dbReference type="Pfam" id="PF03009">
    <property type="entry name" value="GDPD"/>
    <property type="match status" value="2"/>
</dbReference>
<dbReference type="PANTHER" id="PTHR46211">
    <property type="entry name" value="GLYCEROPHOSPHORYL DIESTER PHOSPHODIESTERASE"/>
    <property type="match status" value="1"/>
</dbReference>
<dbReference type="GO" id="GO:0006629">
    <property type="term" value="P:lipid metabolic process"/>
    <property type="evidence" value="ECO:0007669"/>
    <property type="project" value="InterPro"/>
</dbReference>
<sequence length="238" mass="25958">MTVEPRSRPRRVGHKGADHIAPGNTAASFDAALAHGVDMIEFDVLSEHQDGTGGLYLAHDYTALRSGAAMTLEEGLAHLAGETFAAVELDVDLKLRGYELQVLDALRRHGLVDRVLVSTMETDSLALLRAAEPRLRLGWSVPKLRRDPMRSPWKRPAAIAVGVAYRAALPRYAAAAVRAGRVDALMAHWRLVTPRLVDHLHAAGGEVFVWTVDDREQIARLEALGVDGVISNDPRLFG</sequence>
<dbReference type="KEGG" id="sbae:DSM104329_05487"/>
<protein>
    <recommendedName>
        <fullName evidence="1">GP-PDE domain-containing protein</fullName>
    </recommendedName>
</protein>
<evidence type="ECO:0000313" key="2">
    <source>
        <dbReference type="EMBL" id="UGS39055.1"/>
    </source>
</evidence>
<dbReference type="CDD" id="cd08556">
    <property type="entry name" value="GDPD"/>
    <property type="match status" value="1"/>
</dbReference>